<keyword evidence="1" id="KW-1185">Reference proteome</keyword>
<dbReference type="RefSeq" id="XP_015935308.1">
    <property type="nucleotide sequence ID" value="XM_016079822.1"/>
</dbReference>
<evidence type="ECO:0000313" key="2">
    <source>
        <dbReference type="RefSeq" id="XP_015935308.1"/>
    </source>
</evidence>
<dbReference type="KEGG" id="adu:107461337"/>
<reference evidence="1" key="1">
    <citation type="journal article" date="2016" name="Nat. Genet.">
        <title>The genome sequences of Arachis duranensis and Arachis ipaensis, the diploid ancestors of cultivated peanut.</title>
        <authorList>
            <person name="Bertioli D.J."/>
            <person name="Cannon S.B."/>
            <person name="Froenicke L."/>
            <person name="Huang G."/>
            <person name="Farmer A.D."/>
            <person name="Cannon E.K."/>
            <person name="Liu X."/>
            <person name="Gao D."/>
            <person name="Clevenger J."/>
            <person name="Dash S."/>
            <person name="Ren L."/>
            <person name="Moretzsohn M.C."/>
            <person name="Shirasawa K."/>
            <person name="Huang W."/>
            <person name="Vidigal B."/>
            <person name="Abernathy B."/>
            <person name="Chu Y."/>
            <person name="Niederhuth C.E."/>
            <person name="Umale P."/>
            <person name="Araujo A.C."/>
            <person name="Kozik A."/>
            <person name="Kim K.D."/>
            <person name="Burow M.D."/>
            <person name="Varshney R.K."/>
            <person name="Wang X."/>
            <person name="Zhang X."/>
            <person name="Barkley N."/>
            <person name="Guimaraes P.M."/>
            <person name="Isobe S."/>
            <person name="Guo B."/>
            <person name="Liao B."/>
            <person name="Stalker H.T."/>
            <person name="Schmitz R.J."/>
            <person name="Scheffler B.E."/>
            <person name="Leal-Bertioli S.C."/>
            <person name="Xun X."/>
            <person name="Jackson S.A."/>
            <person name="Michelmore R."/>
            <person name="Ozias-Akins P."/>
        </authorList>
    </citation>
    <scope>NUCLEOTIDE SEQUENCE [LARGE SCALE GENOMIC DNA]</scope>
    <source>
        <strain evidence="1">cv. V14167</strain>
    </source>
</reference>
<dbReference type="PANTHER" id="PTHR47718:SF13">
    <property type="entry name" value="OS09G0290500 PROTEIN"/>
    <property type="match status" value="1"/>
</dbReference>
<dbReference type="OrthoDB" id="1416016at2759"/>
<protein>
    <submittedName>
        <fullName evidence="2">Protein FAR1-RELATED SEQUENCE 5-like</fullName>
    </submittedName>
</protein>
<dbReference type="GeneID" id="107461337"/>
<name>A0A6P4BUG8_ARADU</name>
<sequence length="202" mass="22808">MDPNKKPEEAATISEMDKGKMVVLTELRNKKNNEEVGIRPSKTFQSFVVAAGGHRELNFIKKDVRNYITREVQNISEQDDAKGFGKYLLRMKKKNQNFFFELEIEDNQSIKLGFWADTRSIAAFESISEMLFHSTPPTIQTVGEQVSSSIFNKFAVTYDSVAAEINVFDAASAAHSNSNQYQWHVMNYQLRVPAAGDNSLGV</sequence>
<dbReference type="Proteomes" id="UP000515211">
    <property type="component" value="Chromosome 8"/>
</dbReference>
<proteinExistence type="predicted"/>
<evidence type="ECO:0000313" key="1">
    <source>
        <dbReference type="Proteomes" id="UP000515211"/>
    </source>
</evidence>
<gene>
    <name evidence="2" type="primary">LOC107461337</name>
</gene>
<accession>A0A6P4BUG8</accession>
<dbReference type="PANTHER" id="PTHR47718">
    <property type="entry name" value="OS01G0519700 PROTEIN"/>
    <property type="match status" value="1"/>
</dbReference>
<reference evidence="2" key="2">
    <citation type="submission" date="2025-08" db="UniProtKB">
        <authorList>
            <consortium name="RefSeq"/>
        </authorList>
    </citation>
    <scope>IDENTIFICATION</scope>
    <source>
        <tissue evidence="2">Whole plant</tissue>
    </source>
</reference>
<organism evidence="1 2">
    <name type="scientific">Arachis duranensis</name>
    <name type="common">Wild peanut</name>
    <dbReference type="NCBI Taxonomy" id="130453"/>
    <lineage>
        <taxon>Eukaryota</taxon>
        <taxon>Viridiplantae</taxon>
        <taxon>Streptophyta</taxon>
        <taxon>Embryophyta</taxon>
        <taxon>Tracheophyta</taxon>
        <taxon>Spermatophyta</taxon>
        <taxon>Magnoliopsida</taxon>
        <taxon>eudicotyledons</taxon>
        <taxon>Gunneridae</taxon>
        <taxon>Pentapetalae</taxon>
        <taxon>rosids</taxon>
        <taxon>fabids</taxon>
        <taxon>Fabales</taxon>
        <taxon>Fabaceae</taxon>
        <taxon>Papilionoideae</taxon>
        <taxon>50 kb inversion clade</taxon>
        <taxon>dalbergioids sensu lato</taxon>
        <taxon>Dalbergieae</taxon>
        <taxon>Pterocarpus clade</taxon>
        <taxon>Arachis</taxon>
    </lineage>
</organism>
<dbReference type="AlphaFoldDB" id="A0A6P4BUG8"/>